<gene>
    <name evidence="9" type="ORF">KV112_19075</name>
</gene>
<dbReference type="InterPro" id="IPR000868">
    <property type="entry name" value="Isochorismatase-like_dom"/>
</dbReference>
<dbReference type="Gene3D" id="3.40.50.850">
    <property type="entry name" value="Isochorismatase-like"/>
    <property type="match status" value="1"/>
</dbReference>
<comment type="caution">
    <text evidence="9">The sequence shown here is derived from an EMBL/GenBank/DDBJ whole genome shotgun (WGS) entry which is preliminary data.</text>
</comment>
<evidence type="ECO:0000256" key="4">
    <source>
        <dbReference type="ARBA" id="ARBA00022801"/>
    </source>
</evidence>
<dbReference type="InterPro" id="IPR052347">
    <property type="entry name" value="Isochorismatase_Nicotinamidase"/>
</dbReference>
<keyword evidence="10" id="KW-1185">Reference proteome</keyword>
<sequence length="188" mass="19617">MRALVIVDVQRDFCEGGALAVTGGAALARDLTHYLDGVTARDRYAHVVATQDRHIDPGGHFSDHPDYVTSWPPHCIAGTAGAAFHPDLCTDRIEAVFSKGAFGAGYSGFDGADDDGVGLADWLVQRGVDSVDVVGIATDHCVRATAEDAIRAGFDTTVLLDLTVGVAPETTAAALAALRSGGVDLLRR</sequence>
<dbReference type="RefSeq" id="WP_224865789.1">
    <property type="nucleotide sequence ID" value="NZ_JAYJJS010000043.1"/>
</dbReference>
<keyword evidence="2" id="KW-0662">Pyridine nucleotide biosynthesis</keyword>
<protein>
    <recommendedName>
        <fullName evidence="6">nicotinamidase</fullName>
        <ecNumber evidence="6">3.5.1.19</ecNumber>
    </recommendedName>
    <alternativeName>
        <fullName evidence="7">Nicotinamide deamidase</fullName>
    </alternativeName>
</protein>
<dbReference type="EMBL" id="JAYJJT010000028">
    <property type="protein sequence ID" value="MEB3051818.1"/>
    <property type="molecule type" value="Genomic_DNA"/>
</dbReference>
<dbReference type="InterPro" id="IPR036380">
    <property type="entry name" value="Isochorismatase-like_sf"/>
</dbReference>
<comment type="pathway">
    <text evidence="5">Cofactor biosynthesis; nicotinate biosynthesis; nicotinate from nicotinamide: step 1/1.</text>
</comment>
<feature type="domain" description="Isochorismatase-like" evidence="8">
    <location>
        <begin position="3"/>
        <end position="185"/>
    </location>
</feature>
<organism evidence="9 10">
    <name type="scientific">[Mycobacterium] zoologicum</name>
    <dbReference type="NCBI Taxonomy" id="2872311"/>
    <lineage>
        <taxon>Bacteria</taxon>
        <taxon>Bacillati</taxon>
        <taxon>Actinomycetota</taxon>
        <taxon>Actinomycetes</taxon>
        <taxon>Mycobacteriales</taxon>
        <taxon>Mycobacteriaceae</taxon>
        <taxon>Mycolicibacter</taxon>
    </lineage>
</organism>
<dbReference type="SUPFAM" id="SSF52499">
    <property type="entry name" value="Isochorismatase-like hydrolases"/>
    <property type="match status" value="1"/>
</dbReference>
<proteinExistence type="inferred from homology"/>
<evidence type="ECO:0000259" key="8">
    <source>
        <dbReference type="Pfam" id="PF00857"/>
    </source>
</evidence>
<dbReference type="PANTHER" id="PTHR11080:SF2">
    <property type="entry name" value="LD05707P"/>
    <property type="match status" value="1"/>
</dbReference>
<evidence type="ECO:0000256" key="2">
    <source>
        <dbReference type="ARBA" id="ARBA00022642"/>
    </source>
</evidence>
<reference evidence="9 10" key="1">
    <citation type="submission" date="2023-12" db="EMBL/GenBank/DDBJ databases">
        <title>Description of new species of Mycobacterium terrae complex isolated from sewage at the Sao Paulo Zoological Park Foundation in Brazil.</title>
        <authorList>
            <person name="Romagnoli C.L."/>
            <person name="Conceicao E.C."/>
            <person name="Machado E."/>
            <person name="Barreto L.B.P.F."/>
            <person name="Sharma A."/>
            <person name="Silva N.M."/>
            <person name="Marques L.E."/>
            <person name="Juliana M.A."/>
            <person name="Lourenco M.C.S."/>
            <person name="Digiampietri L.A."/>
            <person name="Suffys P.N."/>
            <person name="Viana-Niero C."/>
        </authorList>
    </citation>
    <scope>NUCLEOTIDE SEQUENCE [LARGE SCALE GENOMIC DNA]</scope>
    <source>
        <strain evidence="9 10">MYC123</strain>
    </source>
</reference>
<comment type="similarity">
    <text evidence="1">Belongs to the isochorismatase family.</text>
</comment>
<dbReference type="EC" id="3.5.1.19" evidence="6"/>
<dbReference type="Proteomes" id="UP001299046">
    <property type="component" value="Unassembled WGS sequence"/>
</dbReference>
<evidence type="ECO:0000256" key="7">
    <source>
        <dbReference type="ARBA" id="ARBA00043224"/>
    </source>
</evidence>
<evidence type="ECO:0000256" key="3">
    <source>
        <dbReference type="ARBA" id="ARBA00022723"/>
    </source>
</evidence>
<name>A0ABU5YSW8_9MYCO</name>
<evidence type="ECO:0000256" key="5">
    <source>
        <dbReference type="ARBA" id="ARBA00037900"/>
    </source>
</evidence>
<accession>A0ABU5YSW8</accession>
<keyword evidence="4" id="KW-0378">Hydrolase</keyword>
<evidence type="ECO:0000256" key="1">
    <source>
        <dbReference type="ARBA" id="ARBA00006336"/>
    </source>
</evidence>
<keyword evidence="3" id="KW-0479">Metal-binding</keyword>
<evidence type="ECO:0000313" key="10">
    <source>
        <dbReference type="Proteomes" id="UP001299046"/>
    </source>
</evidence>
<evidence type="ECO:0000313" key="9">
    <source>
        <dbReference type="EMBL" id="MEB3051818.1"/>
    </source>
</evidence>
<dbReference type="Pfam" id="PF00857">
    <property type="entry name" value="Isochorismatase"/>
    <property type="match status" value="1"/>
</dbReference>
<dbReference type="PANTHER" id="PTHR11080">
    <property type="entry name" value="PYRAZINAMIDASE/NICOTINAMIDASE"/>
    <property type="match status" value="1"/>
</dbReference>
<evidence type="ECO:0000256" key="6">
    <source>
        <dbReference type="ARBA" id="ARBA00039017"/>
    </source>
</evidence>